<feature type="transmembrane region" description="Helical" evidence="8">
    <location>
        <begin position="76"/>
        <end position="95"/>
    </location>
</feature>
<evidence type="ECO:0000313" key="11">
    <source>
        <dbReference type="Proteomes" id="UP001596056"/>
    </source>
</evidence>
<keyword evidence="5 8" id="KW-1133">Transmembrane helix</keyword>
<evidence type="ECO:0000256" key="7">
    <source>
        <dbReference type="ARBA" id="ARBA00034247"/>
    </source>
</evidence>
<evidence type="ECO:0000313" key="10">
    <source>
        <dbReference type="EMBL" id="MFC5568012.1"/>
    </source>
</evidence>
<keyword evidence="11" id="KW-1185">Reference proteome</keyword>
<organism evidence="10 11">
    <name type="scientific">Rubellimicrobium aerolatum</name>
    <dbReference type="NCBI Taxonomy" id="490979"/>
    <lineage>
        <taxon>Bacteria</taxon>
        <taxon>Pseudomonadati</taxon>
        <taxon>Pseudomonadota</taxon>
        <taxon>Alphaproteobacteria</taxon>
        <taxon>Rhodobacterales</taxon>
        <taxon>Roseobacteraceae</taxon>
        <taxon>Rubellimicrobium</taxon>
    </lineage>
</organism>
<evidence type="ECO:0000259" key="9">
    <source>
        <dbReference type="PROSITE" id="PS50887"/>
    </source>
</evidence>
<dbReference type="InterPro" id="IPR000160">
    <property type="entry name" value="GGDEF_dom"/>
</dbReference>
<dbReference type="NCBIfam" id="TIGR00254">
    <property type="entry name" value="GGDEF"/>
    <property type="match status" value="1"/>
</dbReference>
<evidence type="ECO:0000256" key="4">
    <source>
        <dbReference type="ARBA" id="ARBA00022692"/>
    </source>
</evidence>
<dbReference type="Pfam" id="PF00990">
    <property type="entry name" value="GGDEF"/>
    <property type="match status" value="1"/>
</dbReference>
<evidence type="ECO:0000256" key="1">
    <source>
        <dbReference type="ARBA" id="ARBA00004651"/>
    </source>
</evidence>
<feature type="transmembrane region" description="Helical" evidence="8">
    <location>
        <begin position="165"/>
        <end position="184"/>
    </location>
</feature>
<dbReference type="RefSeq" id="WP_209842908.1">
    <property type="nucleotide sequence ID" value="NZ_JAGGJP010000020.1"/>
</dbReference>
<dbReference type="InterPro" id="IPR050469">
    <property type="entry name" value="Diguanylate_Cyclase"/>
</dbReference>
<dbReference type="InterPro" id="IPR043128">
    <property type="entry name" value="Rev_trsase/Diguanyl_cyclase"/>
</dbReference>
<feature type="domain" description="GGDEF" evidence="9">
    <location>
        <begin position="226"/>
        <end position="358"/>
    </location>
</feature>
<dbReference type="Proteomes" id="UP001596056">
    <property type="component" value="Unassembled WGS sequence"/>
</dbReference>
<keyword evidence="3" id="KW-1003">Cell membrane</keyword>
<reference evidence="11" key="1">
    <citation type="journal article" date="2019" name="Int. J. Syst. Evol. Microbiol.">
        <title>The Global Catalogue of Microorganisms (GCM) 10K type strain sequencing project: providing services to taxonomists for standard genome sequencing and annotation.</title>
        <authorList>
            <consortium name="The Broad Institute Genomics Platform"/>
            <consortium name="The Broad Institute Genome Sequencing Center for Infectious Disease"/>
            <person name="Wu L."/>
            <person name="Ma J."/>
        </authorList>
    </citation>
    <scope>NUCLEOTIDE SEQUENCE [LARGE SCALE GENOMIC DNA]</scope>
    <source>
        <strain evidence="11">KACC 11588</strain>
    </source>
</reference>
<name>A0ABW0SG88_9RHOB</name>
<protein>
    <recommendedName>
        <fullName evidence="2">diguanylate cyclase</fullName>
        <ecNumber evidence="2">2.7.7.65</ecNumber>
    </recommendedName>
</protein>
<accession>A0ABW0SG88</accession>
<gene>
    <name evidence="10" type="ORF">ACFPOC_16495</name>
</gene>
<keyword evidence="4 8" id="KW-0812">Transmembrane</keyword>
<evidence type="ECO:0000256" key="5">
    <source>
        <dbReference type="ARBA" id="ARBA00022989"/>
    </source>
</evidence>
<feature type="transmembrane region" description="Helical" evidence="8">
    <location>
        <begin position="40"/>
        <end position="56"/>
    </location>
</feature>
<dbReference type="EC" id="2.7.7.65" evidence="2"/>
<evidence type="ECO:0000256" key="8">
    <source>
        <dbReference type="SAM" id="Phobius"/>
    </source>
</evidence>
<evidence type="ECO:0000256" key="2">
    <source>
        <dbReference type="ARBA" id="ARBA00012528"/>
    </source>
</evidence>
<keyword evidence="6 8" id="KW-0472">Membrane</keyword>
<proteinExistence type="predicted"/>
<dbReference type="SMART" id="SM00267">
    <property type="entry name" value="GGDEF"/>
    <property type="match status" value="1"/>
</dbReference>
<comment type="subcellular location">
    <subcellularLocation>
        <location evidence="1">Cell membrane</location>
        <topology evidence="1">Multi-pass membrane protein</topology>
    </subcellularLocation>
</comment>
<comment type="caution">
    <text evidence="10">The sequence shown here is derived from an EMBL/GenBank/DDBJ whole genome shotgun (WGS) entry which is preliminary data.</text>
</comment>
<dbReference type="Pfam" id="PF07694">
    <property type="entry name" value="5TM-5TMR_LYT"/>
    <property type="match status" value="1"/>
</dbReference>
<dbReference type="PANTHER" id="PTHR45138">
    <property type="entry name" value="REGULATORY COMPONENTS OF SENSORY TRANSDUCTION SYSTEM"/>
    <property type="match status" value="1"/>
</dbReference>
<dbReference type="InterPro" id="IPR029787">
    <property type="entry name" value="Nucleotide_cyclase"/>
</dbReference>
<dbReference type="EMBL" id="JBHSNA010000023">
    <property type="protein sequence ID" value="MFC5568012.1"/>
    <property type="molecule type" value="Genomic_DNA"/>
</dbReference>
<dbReference type="PROSITE" id="PS50887">
    <property type="entry name" value="GGDEF"/>
    <property type="match status" value="1"/>
</dbReference>
<comment type="catalytic activity">
    <reaction evidence="7">
        <text>2 GTP = 3',3'-c-di-GMP + 2 diphosphate</text>
        <dbReference type="Rhea" id="RHEA:24898"/>
        <dbReference type="ChEBI" id="CHEBI:33019"/>
        <dbReference type="ChEBI" id="CHEBI:37565"/>
        <dbReference type="ChEBI" id="CHEBI:58805"/>
        <dbReference type="EC" id="2.7.7.65"/>
    </reaction>
</comment>
<dbReference type="SUPFAM" id="SSF55073">
    <property type="entry name" value="Nucleotide cyclase"/>
    <property type="match status" value="1"/>
</dbReference>
<feature type="transmembrane region" description="Helical" evidence="8">
    <location>
        <begin position="133"/>
        <end position="153"/>
    </location>
</feature>
<sequence>MHLTTDLFQPIPGTLALMGLLAPSYGAVLRHARRPRRGQLGLGALCGAAAAFAMWQGTPLGEGWIVDLRSVPVTLAGAYLSPPGAAIAVLIAVAARLGLGGAGALAGCLILVVAAGAGWLWNRLTRPRPSMSWRALLGLAILSLSHVAAMLTAPPGMLRVLLGEVLPVHVPLHVAGVTLVGLLLERERLAAERERRLTHAAERDPLTGLLNRRGLDRALGRLPEDAGLAYLCCDLDHFKRVNDAYGHAAGDTVLKGVAERLREALRPEDLLGRTGGEEFVIAMPGLDASEGARAAARLRDLLRSRPFDLPEGEVAVTASIGGVWTESPLGLDTARTGADEALYAVKRSGRDGVRFEAARAVRRRRALEPA</sequence>
<evidence type="ECO:0000256" key="3">
    <source>
        <dbReference type="ARBA" id="ARBA00022475"/>
    </source>
</evidence>
<feature type="transmembrane region" description="Helical" evidence="8">
    <location>
        <begin position="12"/>
        <end position="28"/>
    </location>
</feature>
<dbReference type="CDD" id="cd01949">
    <property type="entry name" value="GGDEF"/>
    <property type="match status" value="1"/>
</dbReference>
<dbReference type="PANTHER" id="PTHR45138:SF9">
    <property type="entry name" value="DIGUANYLATE CYCLASE DGCM-RELATED"/>
    <property type="match status" value="1"/>
</dbReference>
<evidence type="ECO:0000256" key="6">
    <source>
        <dbReference type="ARBA" id="ARBA00023136"/>
    </source>
</evidence>
<dbReference type="InterPro" id="IPR011620">
    <property type="entry name" value="Sig_transdc_His_kinase_LytS_TM"/>
</dbReference>
<feature type="transmembrane region" description="Helical" evidence="8">
    <location>
        <begin position="102"/>
        <end position="121"/>
    </location>
</feature>
<dbReference type="Gene3D" id="3.30.70.270">
    <property type="match status" value="1"/>
</dbReference>